<dbReference type="SMART" id="SM00320">
    <property type="entry name" value="WD40"/>
    <property type="match status" value="7"/>
</dbReference>
<proteinExistence type="predicted"/>
<accession>A0A1V6TYK1</accession>
<dbReference type="Pfam" id="PF00400">
    <property type="entry name" value="WD40"/>
    <property type="match status" value="1"/>
</dbReference>
<evidence type="ECO:0000256" key="1">
    <source>
        <dbReference type="ARBA" id="ARBA00022574"/>
    </source>
</evidence>
<dbReference type="InterPro" id="IPR019775">
    <property type="entry name" value="WD40_repeat_CS"/>
</dbReference>
<evidence type="ECO:0000313" key="6">
    <source>
        <dbReference type="EMBL" id="OQE31408.1"/>
    </source>
</evidence>
<feature type="region of interest" description="Disordered" evidence="4">
    <location>
        <begin position="1361"/>
        <end position="1389"/>
    </location>
</feature>
<keyword evidence="2" id="KW-0677">Repeat</keyword>
<feature type="compositionally biased region" description="Basic and acidic residues" evidence="4">
    <location>
        <begin position="32"/>
        <end position="55"/>
    </location>
</feature>
<feature type="compositionally biased region" description="Basic and acidic residues" evidence="4">
    <location>
        <begin position="1374"/>
        <end position="1383"/>
    </location>
</feature>
<dbReference type="PANTHER" id="PTHR10039">
    <property type="entry name" value="AMELOGENIN"/>
    <property type="match status" value="1"/>
</dbReference>
<feature type="region of interest" description="Disordered" evidence="4">
    <location>
        <begin position="1"/>
        <end position="55"/>
    </location>
</feature>
<dbReference type="InterPro" id="IPR007111">
    <property type="entry name" value="NACHT_NTPase"/>
</dbReference>
<dbReference type="PROSITE" id="PS50082">
    <property type="entry name" value="WD_REPEATS_2"/>
    <property type="match status" value="1"/>
</dbReference>
<dbReference type="SUPFAM" id="SSF52540">
    <property type="entry name" value="P-loop containing nucleoside triphosphate hydrolases"/>
    <property type="match status" value="1"/>
</dbReference>
<dbReference type="InterPro" id="IPR015943">
    <property type="entry name" value="WD40/YVTN_repeat-like_dom_sf"/>
</dbReference>
<feature type="compositionally biased region" description="Polar residues" evidence="4">
    <location>
        <begin position="1"/>
        <end position="31"/>
    </location>
</feature>
<organism evidence="6 7">
    <name type="scientific">Penicillium steckii</name>
    <dbReference type="NCBI Taxonomy" id="303698"/>
    <lineage>
        <taxon>Eukaryota</taxon>
        <taxon>Fungi</taxon>
        <taxon>Dikarya</taxon>
        <taxon>Ascomycota</taxon>
        <taxon>Pezizomycotina</taxon>
        <taxon>Eurotiomycetes</taxon>
        <taxon>Eurotiomycetidae</taxon>
        <taxon>Eurotiales</taxon>
        <taxon>Aspergillaceae</taxon>
        <taxon>Penicillium</taxon>
    </lineage>
</organism>
<evidence type="ECO:0000256" key="2">
    <source>
        <dbReference type="ARBA" id="ARBA00022737"/>
    </source>
</evidence>
<dbReference type="Gene3D" id="3.40.50.300">
    <property type="entry name" value="P-loop containing nucleotide triphosphate hydrolases"/>
    <property type="match status" value="1"/>
</dbReference>
<dbReference type="OrthoDB" id="538223at2759"/>
<comment type="caution">
    <text evidence="6">The sequence shown here is derived from an EMBL/GenBank/DDBJ whole genome shotgun (WGS) entry which is preliminary data.</text>
</comment>
<keyword evidence="1 3" id="KW-0853">WD repeat</keyword>
<dbReference type="STRING" id="303698.A0A1V6TYK1"/>
<evidence type="ECO:0000256" key="4">
    <source>
        <dbReference type="SAM" id="MobiDB-lite"/>
    </source>
</evidence>
<dbReference type="PANTHER" id="PTHR10039:SF14">
    <property type="entry name" value="NACHT DOMAIN-CONTAINING PROTEIN"/>
    <property type="match status" value="1"/>
</dbReference>
<dbReference type="SUPFAM" id="SSF82171">
    <property type="entry name" value="DPP6 N-terminal domain-like"/>
    <property type="match status" value="1"/>
</dbReference>
<feature type="repeat" description="WD" evidence="3">
    <location>
        <begin position="1067"/>
        <end position="1108"/>
    </location>
</feature>
<dbReference type="InterPro" id="IPR027417">
    <property type="entry name" value="P-loop_NTPase"/>
</dbReference>
<dbReference type="InterPro" id="IPR011047">
    <property type="entry name" value="Quinoprotein_ADH-like_sf"/>
</dbReference>
<evidence type="ECO:0000313" key="7">
    <source>
        <dbReference type="Proteomes" id="UP000191285"/>
    </source>
</evidence>
<dbReference type="SUPFAM" id="SSF50998">
    <property type="entry name" value="Quinoprotein alcohol dehydrogenase-like"/>
    <property type="match status" value="1"/>
</dbReference>
<feature type="domain" description="NACHT" evidence="5">
    <location>
        <begin position="89"/>
        <end position="307"/>
    </location>
</feature>
<dbReference type="InterPro" id="IPR001680">
    <property type="entry name" value="WD40_rpt"/>
</dbReference>
<gene>
    <name evidence="6" type="ORF">PENSTE_c001G08477</name>
</gene>
<dbReference type="Proteomes" id="UP000191285">
    <property type="component" value="Unassembled WGS sequence"/>
</dbReference>
<dbReference type="PROSITE" id="PS50837">
    <property type="entry name" value="NACHT"/>
    <property type="match status" value="1"/>
</dbReference>
<reference evidence="7" key="1">
    <citation type="journal article" date="2017" name="Nat. Microbiol.">
        <title>Global analysis of biosynthetic gene clusters reveals vast potential of secondary metabolite production in Penicillium species.</title>
        <authorList>
            <person name="Nielsen J.C."/>
            <person name="Grijseels S."/>
            <person name="Prigent S."/>
            <person name="Ji B."/>
            <person name="Dainat J."/>
            <person name="Nielsen K.F."/>
            <person name="Frisvad J.C."/>
            <person name="Workman M."/>
            <person name="Nielsen J."/>
        </authorList>
    </citation>
    <scope>NUCLEOTIDE SEQUENCE [LARGE SCALE GENOMIC DNA]</scope>
    <source>
        <strain evidence="7">IBT 24891</strain>
    </source>
</reference>
<evidence type="ECO:0000259" key="5">
    <source>
        <dbReference type="PROSITE" id="PS50837"/>
    </source>
</evidence>
<dbReference type="InterPro" id="IPR056884">
    <property type="entry name" value="NPHP3-like_N"/>
</dbReference>
<dbReference type="Gene3D" id="2.130.10.10">
    <property type="entry name" value="YVTN repeat-like/Quinoprotein amine dehydrogenase"/>
    <property type="match status" value="4"/>
</dbReference>
<dbReference type="PROSITE" id="PS00678">
    <property type="entry name" value="WD_REPEATS_1"/>
    <property type="match status" value="1"/>
</dbReference>
<name>A0A1V6TYK1_9EURO</name>
<dbReference type="PROSITE" id="PS50294">
    <property type="entry name" value="WD_REPEATS_REGION"/>
    <property type="match status" value="1"/>
</dbReference>
<dbReference type="Pfam" id="PF24883">
    <property type="entry name" value="NPHP3_N"/>
    <property type="match status" value="1"/>
</dbReference>
<keyword evidence="7" id="KW-1185">Reference proteome</keyword>
<protein>
    <recommendedName>
        <fullName evidence="5">NACHT domain-containing protein</fullName>
    </recommendedName>
</protein>
<evidence type="ECO:0000256" key="3">
    <source>
        <dbReference type="PROSITE-ProRule" id="PRU00221"/>
    </source>
</evidence>
<dbReference type="EMBL" id="MLKD01000001">
    <property type="protein sequence ID" value="OQE31408.1"/>
    <property type="molecule type" value="Genomic_DNA"/>
</dbReference>
<sequence>MASASTFSGGEHNQGNQIWQNSGTINIGSHSQNDERVRDEKCRRELQTPNPRLEKKRIEGKKGGLLKDSYEWVLEHKDFRTWRDEKHSQLLWVHGDPGKGKTMLLCGIVDELSKDPTNTVSYFFCEANDSRLNRDIAVLRGLIFMLVKKNPFLISHVREVYDNAEEHPFEGDYAAEYLSEILISIFSDSQLKSTYLVIDALDECTDRLDRLLAFIVEHSSTQSNIKWLVSSRNWQDIEIALEDATSETKFSLELNEASVAKAVTCYIDYQVENLTKKKCYNIEMSESILQHLRSNAHGTFLWVALVCKRLEQIPRGITPMNLDAFPPGLDELYRRMLDDIDKASEHIPKLCKSILGVIATVFQPITLDELLSCIDLSGRFYNRDGPKTLVELCGSFLTIRERTIYLVHHSALDFLRTKAAQAIFLTGVSNIHQSICSNSLMAISDVLREDVCYLGHPGTSIDDIDVELVDDTPLARVKYSCISWIAHLRSFFQTSGDLTNNYLQEHGPIDLFFKNDFLHWLEALGILRKLPNATYDWSPCLQTLDTLVGNPRGFDFHYSERLIFSHDSELLASAVGPDYLVLDASSGSRLFTVPGMIATSVFSPDSKFLAFNQDEGSLEIWDRSKGCSSQPLEDTDDMLCSPCFSIDGIYFAGVIEDFARGELTIKIWDTSSGRCRRQTIQSSWGKSPADEGISFKETWYYENDSVRADIERGKYYRGGISFSPDSTLIAAIFRDGLHIWSTQSGDLLGTISGDFHWFEFSFHSKAIALVDQIANQITVYDAQSHEPVFSIKGETDKSQFVTFSHYYRLLALISGPNHISVWDWISGKCLQNIENSTLDLVNVSCTSTDMPGKSDDVHEITNCVTFSPNSMPIALTTQAGIWVLNIINGQLSHFVKMNGLTFFNARHPHDNRLRYPVIGRNTRAIWVMKESAAVAFSHDSSKLAFSSGIGIKIWDISRQYEQQTRVHDRESKTNLVQFSNDSQFILSSTTDRHDTPYYFGSGGGRGMAFWDADSDQCIATLKGSIRPYAFSHDPKWFAMAFCDDEESYINIWECNKSKSVQIPKSSLEIAPDYIRSMFFSGDSKYLITSSVDGIVKIWDSSTGHYIETLGGTPSFEDWEVLAASHDSRLVAVASRTSRPRDVRIWSFDESFLHIQTFCIDVTLHSWPVMAFSGDSRFAAYSNKNFLEVQDIKNGGRQQIRVKDDDDNYDKNTNGLSRDYISRIIFSPDSTMIATHSRPFDCIEIWDITSGQCLHHLSTPLRFGDISFDSTCSYLETDLGTICLPAVSEGRNRHKVPEFKGYSISEDYKWITWNSEKVLWLPVDYQPVTGGFAVSGSKICIGTASNGVVILNMDPTGPFGPQSLEVRASLKRRRDGNSPDEAAKRPMKSL</sequence>